<evidence type="ECO:0000313" key="2">
    <source>
        <dbReference type="Proteomes" id="UP000254640"/>
    </source>
</evidence>
<keyword evidence="2" id="KW-1185">Reference proteome</keyword>
<sequence length="68" mass="7193">MRVNGLTSQDLAALGIVDTTEVVYNPDYDTLFQEETRPDLEGFARGTLTQSGAIAVDTGIFTGAIAKG</sequence>
<dbReference type="EMBL" id="UGSO01000001">
    <property type="protein sequence ID" value="SUB14662.1"/>
    <property type="molecule type" value="Genomic_DNA"/>
</dbReference>
<reference evidence="1 2" key="1">
    <citation type="submission" date="2018-06" db="EMBL/GenBank/DDBJ databases">
        <authorList>
            <consortium name="Pathogen Informatics"/>
            <person name="Doyle S."/>
        </authorList>
    </citation>
    <scope>NUCLEOTIDE SEQUENCE [LARGE SCALE GENOMIC DNA]</scope>
    <source>
        <strain evidence="1 2">NCTC9381</strain>
    </source>
</reference>
<evidence type="ECO:0000313" key="1">
    <source>
        <dbReference type="EMBL" id="SUB14662.1"/>
    </source>
</evidence>
<dbReference type="InterPro" id="IPR008210">
    <property type="entry name" value="PEP_carboxykinase_N"/>
</dbReference>
<keyword evidence="1" id="KW-0418">Kinase</keyword>
<proteinExistence type="predicted"/>
<keyword evidence="1" id="KW-0456">Lyase</keyword>
<dbReference type="Gene3D" id="3.40.449.10">
    <property type="entry name" value="Phosphoenolpyruvate Carboxykinase, domain 1"/>
    <property type="match status" value="1"/>
</dbReference>
<dbReference type="GO" id="GO:0004612">
    <property type="term" value="F:phosphoenolpyruvate carboxykinase (ATP) activity"/>
    <property type="evidence" value="ECO:0007669"/>
    <property type="project" value="UniProtKB-EC"/>
</dbReference>
<dbReference type="GO" id="GO:0017076">
    <property type="term" value="F:purine nucleotide binding"/>
    <property type="evidence" value="ECO:0007669"/>
    <property type="project" value="InterPro"/>
</dbReference>
<accession>A0A379AAT3</accession>
<keyword evidence="1" id="KW-0808">Transferase</keyword>
<organism evidence="1 2">
    <name type="scientific">Enterobacter agglomerans</name>
    <name type="common">Erwinia herbicola</name>
    <name type="synonym">Pantoea agglomerans</name>
    <dbReference type="NCBI Taxonomy" id="549"/>
    <lineage>
        <taxon>Bacteria</taxon>
        <taxon>Pseudomonadati</taxon>
        <taxon>Pseudomonadota</taxon>
        <taxon>Gammaproteobacteria</taxon>
        <taxon>Enterobacterales</taxon>
        <taxon>Erwiniaceae</taxon>
        <taxon>Pantoea</taxon>
        <taxon>Pantoea agglomerans group</taxon>
    </lineage>
</organism>
<dbReference type="SUPFAM" id="SSF68923">
    <property type="entry name" value="PEP carboxykinase N-terminal domain"/>
    <property type="match status" value="1"/>
</dbReference>
<dbReference type="GO" id="GO:0016301">
    <property type="term" value="F:kinase activity"/>
    <property type="evidence" value="ECO:0007669"/>
    <property type="project" value="UniProtKB-KW"/>
</dbReference>
<dbReference type="Proteomes" id="UP000254640">
    <property type="component" value="Unassembled WGS sequence"/>
</dbReference>
<dbReference type="Gene3D" id="2.170.8.10">
    <property type="entry name" value="Phosphoenolpyruvate Carboxykinase, domain 2"/>
    <property type="match status" value="1"/>
</dbReference>
<dbReference type="AlphaFoldDB" id="A0A379AAT3"/>
<dbReference type="GO" id="GO:0006094">
    <property type="term" value="P:gluconeogenesis"/>
    <property type="evidence" value="ECO:0007669"/>
    <property type="project" value="InterPro"/>
</dbReference>
<dbReference type="EC" id="4.1.1.49" evidence="1"/>
<keyword evidence="1" id="KW-0670">Pyruvate</keyword>
<protein>
    <submittedName>
        <fullName evidence="1">Phosphoenolpyruvate carboxykinase [ATP]</fullName>
        <ecNumber evidence="1">4.1.1.49</ecNumber>
    </submittedName>
</protein>
<name>A0A379AAT3_ENTAG</name>
<gene>
    <name evidence="1" type="primary">pckA_2</name>
    <name evidence="1" type="ORF">NCTC9381_00512</name>
</gene>